<feature type="compositionally biased region" description="Low complexity" evidence="1">
    <location>
        <begin position="46"/>
        <end position="56"/>
    </location>
</feature>
<keyword evidence="3" id="KW-1185">Reference proteome</keyword>
<evidence type="ECO:0000256" key="1">
    <source>
        <dbReference type="SAM" id="MobiDB-lite"/>
    </source>
</evidence>
<proteinExistence type="predicted"/>
<reference evidence="2 3" key="1">
    <citation type="submission" date="2024-04" db="EMBL/GenBank/DDBJ databases">
        <authorList>
            <person name="Fracassetti M."/>
        </authorList>
    </citation>
    <scope>NUCLEOTIDE SEQUENCE [LARGE SCALE GENOMIC DNA]</scope>
</reference>
<name>A0AAV2EU88_9ROSI</name>
<sequence length="134" mass="14169">MAGQFTWTSPSAGPSVDLEDELVLADDLHQPMANLRTSAVSPHEASSSPGPSLSGPQDRTEETSRPLNGPRPQAKPDHSQTAQLDRSPCLTDKSTSCDRTEPSPQPASASPTAPRDPAAVNPLPRGFYPRITSS</sequence>
<dbReference type="EMBL" id="OZ034818">
    <property type="protein sequence ID" value="CAL1389535.1"/>
    <property type="molecule type" value="Genomic_DNA"/>
</dbReference>
<feature type="compositionally biased region" description="Polar residues" evidence="1">
    <location>
        <begin position="1"/>
        <end position="12"/>
    </location>
</feature>
<dbReference type="Proteomes" id="UP001497516">
    <property type="component" value="Chromosome 5"/>
</dbReference>
<accession>A0AAV2EU88</accession>
<evidence type="ECO:0000313" key="3">
    <source>
        <dbReference type="Proteomes" id="UP001497516"/>
    </source>
</evidence>
<evidence type="ECO:0000313" key="2">
    <source>
        <dbReference type="EMBL" id="CAL1389535.1"/>
    </source>
</evidence>
<organism evidence="2 3">
    <name type="scientific">Linum trigynum</name>
    <dbReference type="NCBI Taxonomy" id="586398"/>
    <lineage>
        <taxon>Eukaryota</taxon>
        <taxon>Viridiplantae</taxon>
        <taxon>Streptophyta</taxon>
        <taxon>Embryophyta</taxon>
        <taxon>Tracheophyta</taxon>
        <taxon>Spermatophyta</taxon>
        <taxon>Magnoliopsida</taxon>
        <taxon>eudicotyledons</taxon>
        <taxon>Gunneridae</taxon>
        <taxon>Pentapetalae</taxon>
        <taxon>rosids</taxon>
        <taxon>fabids</taxon>
        <taxon>Malpighiales</taxon>
        <taxon>Linaceae</taxon>
        <taxon>Linum</taxon>
    </lineage>
</organism>
<protein>
    <submittedName>
        <fullName evidence="2">Uncharacterized protein</fullName>
    </submittedName>
</protein>
<feature type="region of interest" description="Disordered" evidence="1">
    <location>
        <begin position="1"/>
        <end position="134"/>
    </location>
</feature>
<gene>
    <name evidence="2" type="ORF">LTRI10_LOCUS30386</name>
</gene>
<dbReference type="AlphaFoldDB" id="A0AAV2EU88"/>